<dbReference type="PANTHER" id="PTHR28249">
    <property type="entry name" value="SPORULATION-SPECIFIC PROTEIN SPO7"/>
    <property type="match status" value="1"/>
</dbReference>
<dbReference type="GO" id="GO:0006998">
    <property type="term" value="P:nuclear envelope organization"/>
    <property type="evidence" value="ECO:0007669"/>
    <property type="project" value="TreeGrafter"/>
</dbReference>
<dbReference type="PANTHER" id="PTHR28249:SF1">
    <property type="entry name" value="SPORULATION-SPECIFIC PROTEIN SPO7"/>
    <property type="match status" value="1"/>
</dbReference>
<accession>A0A1J9QDY9</accession>
<feature type="transmembrane region" description="Helical" evidence="2">
    <location>
        <begin position="101"/>
        <end position="119"/>
    </location>
</feature>
<dbReference type="GO" id="GO:0019888">
    <property type="term" value="F:protein phosphatase regulator activity"/>
    <property type="evidence" value="ECO:0007669"/>
    <property type="project" value="InterPro"/>
</dbReference>
<feature type="compositionally biased region" description="Basic residues" evidence="1">
    <location>
        <begin position="367"/>
        <end position="387"/>
    </location>
</feature>
<dbReference type="GO" id="GO:0004721">
    <property type="term" value="F:phosphoprotein phosphatase activity"/>
    <property type="evidence" value="ECO:0007669"/>
    <property type="project" value="TreeGrafter"/>
</dbReference>
<comment type="caution">
    <text evidence="3">The sequence shown here is derived from an EMBL/GenBank/DDBJ whole genome shotgun (WGS) entry which is preliminary data.</text>
</comment>
<feature type="compositionally biased region" description="Low complexity" evidence="1">
    <location>
        <begin position="419"/>
        <end position="428"/>
    </location>
</feature>
<feature type="compositionally biased region" description="Pro residues" evidence="1">
    <location>
        <begin position="18"/>
        <end position="29"/>
    </location>
</feature>
<name>A0A1J9QDY9_9EURO</name>
<proteinExistence type="predicted"/>
<keyword evidence="2" id="KW-1133">Transmembrane helix</keyword>
<evidence type="ECO:0000313" key="4">
    <source>
        <dbReference type="Proteomes" id="UP000182235"/>
    </source>
</evidence>
<keyword evidence="2" id="KW-0812">Transmembrane</keyword>
<evidence type="ECO:0008006" key="5">
    <source>
        <dbReference type="Google" id="ProtNLM"/>
    </source>
</evidence>
<dbReference type="STRING" id="1447872.A0A1J9QDY9"/>
<feature type="compositionally biased region" description="Polar residues" evidence="1">
    <location>
        <begin position="345"/>
        <end position="355"/>
    </location>
</feature>
<feature type="compositionally biased region" description="Low complexity" evidence="1">
    <location>
        <begin position="391"/>
        <end position="411"/>
    </location>
</feature>
<dbReference type="AlphaFoldDB" id="A0A1J9QDY9"/>
<feature type="compositionally biased region" description="Low complexity" evidence="1">
    <location>
        <begin position="440"/>
        <end position="452"/>
    </location>
</feature>
<feature type="compositionally biased region" description="Low complexity" evidence="1">
    <location>
        <begin position="44"/>
        <end position="67"/>
    </location>
</feature>
<dbReference type="GO" id="GO:0071595">
    <property type="term" value="C:Nem1-Spo7 phosphatase complex"/>
    <property type="evidence" value="ECO:0007669"/>
    <property type="project" value="TreeGrafter"/>
</dbReference>
<dbReference type="VEuPathDB" id="FungiDB:AJ78_06152"/>
<dbReference type="OrthoDB" id="5599171at2759"/>
<dbReference type="Proteomes" id="UP000182235">
    <property type="component" value="Unassembled WGS sequence"/>
</dbReference>
<organism evidence="3 4">
    <name type="scientific">Emergomyces pasteurianus Ep9510</name>
    <dbReference type="NCBI Taxonomy" id="1447872"/>
    <lineage>
        <taxon>Eukaryota</taxon>
        <taxon>Fungi</taxon>
        <taxon>Dikarya</taxon>
        <taxon>Ascomycota</taxon>
        <taxon>Pezizomycotina</taxon>
        <taxon>Eurotiomycetes</taxon>
        <taxon>Eurotiomycetidae</taxon>
        <taxon>Onygenales</taxon>
        <taxon>Ajellomycetaceae</taxon>
        <taxon>Emergomyces</taxon>
    </lineage>
</organism>
<protein>
    <recommendedName>
        <fullName evidence="5">Spo7-like protein</fullName>
    </recommendedName>
</protein>
<keyword evidence="2" id="KW-0472">Membrane</keyword>
<dbReference type="InterPro" id="IPR005605">
    <property type="entry name" value="Spo7"/>
</dbReference>
<reference evidence="3 4" key="1">
    <citation type="submission" date="2015-07" db="EMBL/GenBank/DDBJ databases">
        <title>Emmonsia species relationships and genome sequence.</title>
        <authorList>
            <consortium name="The Broad Institute Genomics Platform"/>
            <person name="Cuomo C.A."/>
            <person name="Munoz J.F."/>
            <person name="Imamovic A."/>
            <person name="Priest M.E."/>
            <person name="Young S."/>
            <person name="Clay O.K."/>
            <person name="McEwen J.G."/>
        </authorList>
    </citation>
    <scope>NUCLEOTIDE SEQUENCE [LARGE SCALE GENOMIC DNA]</scope>
    <source>
        <strain evidence="3 4">UAMH 9510</strain>
    </source>
</reference>
<evidence type="ECO:0000256" key="1">
    <source>
        <dbReference type="SAM" id="MobiDB-lite"/>
    </source>
</evidence>
<evidence type="ECO:0000256" key="2">
    <source>
        <dbReference type="SAM" id="Phobius"/>
    </source>
</evidence>
<sequence length="505" mass="55988">MSSRLDQVIKGSPVTTAPLPPRSLSPPLEPQYSSAQVPPTQEDTPSLSPLTTTSTTTATITPDPLSTLPSSPPQIYLNLLILETSLRSQYLALRARRRQNTFFLLLLALWIAYFSYALFLRPREDGRGVGGSVYWVVEMGEKMALMGGVVTGILIWGTGQWERGVRWPRRWLGVANRGLRGMNTKIVVLRGPWWKELWSYLAFVFPFPYELLFPSSTTSSFHYVESTAGSAGTGGGGEKGRKSRMYDDDGALPHGDAPATIVEEDIAPGGDHIKLLLLPKSFSPAFRENWDEYRTDYWEKENERRAALRRRLKEQRREHAKMAGGWLWWTRALWGVKSLPMPILSTSTSTSTGKRPTTPSASSGGGHHGHAHSHSHSHHHITPHHHKEPCTTSTSTSTSTKRRSTPQQQQQQDRDPTTHSRTSSRSTTPNHLSDVDDNNPHSINNSNNSNQNDRQRLTRRGSSASSAPGNERKRRNKSASSLSSGSSGGGRAPSPLTKIEPKRPA</sequence>
<gene>
    <name evidence="3" type="ORF">AJ78_06152</name>
</gene>
<keyword evidence="4" id="KW-1185">Reference proteome</keyword>
<dbReference type="Pfam" id="PF03907">
    <property type="entry name" value="Spo7"/>
    <property type="match status" value="1"/>
</dbReference>
<evidence type="ECO:0000313" key="3">
    <source>
        <dbReference type="EMBL" id="OJD13397.1"/>
    </source>
</evidence>
<feature type="region of interest" description="Disordered" evidence="1">
    <location>
        <begin position="1"/>
        <end position="67"/>
    </location>
</feature>
<feature type="compositionally biased region" description="Polar residues" evidence="1">
    <location>
        <begin position="31"/>
        <end position="43"/>
    </location>
</feature>
<dbReference type="EMBL" id="LGRN01000304">
    <property type="protein sequence ID" value="OJD13397.1"/>
    <property type="molecule type" value="Genomic_DNA"/>
</dbReference>
<feature type="region of interest" description="Disordered" evidence="1">
    <location>
        <begin position="345"/>
        <end position="505"/>
    </location>
</feature>